<feature type="compositionally biased region" description="Polar residues" evidence="1">
    <location>
        <begin position="92"/>
        <end position="105"/>
    </location>
</feature>
<dbReference type="AlphaFoldDB" id="A0A9F5ISG2"/>
<feature type="compositionally biased region" description="Basic and acidic residues" evidence="1">
    <location>
        <begin position="130"/>
        <end position="140"/>
    </location>
</feature>
<feature type="compositionally biased region" description="Basic and acidic residues" evidence="1">
    <location>
        <begin position="492"/>
        <end position="502"/>
    </location>
</feature>
<feature type="region of interest" description="Disordered" evidence="1">
    <location>
        <begin position="40"/>
        <end position="226"/>
    </location>
</feature>
<accession>A0A9F5ISG2</accession>
<reference evidence="3 4" key="1">
    <citation type="submission" date="2025-04" db="UniProtKB">
        <authorList>
            <consortium name="RefSeq"/>
        </authorList>
    </citation>
    <scope>IDENTIFICATION</scope>
    <source>
        <tissue evidence="3 4">Liver</tissue>
    </source>
</reference>
<feature type="region of interest" description="Disordered" evidence="1">
    <location>
        <begin position="392"/>
        <end position="457"/>
    </location>
</feature>
<keyword evidence="2" id="KW-1185">Reference proteome</keyword>
<dbReference type="Proteomes" id="UP000695026">
    <property type="component" value="Unplaced"/>
</dbReference>
<feature type="compositionally biased region" description="Polar residues" evidence="1">
    <location>
        <begin position="273"/>
        <end position="286"/>
    </location>
</feature>
<evidence type="ECO:0000313" key="4">
    <source>
        <dbReference type="RefSeq" id="XP_025024868.1"/>
    </source>
</evidence>
<evidence type="ECO:0000256" key="1">
    <source>
        <dbReference type="SAM" id="MobiDB-lite"/>
    </source>
</evidence>
<feature type="region of interest" description="Disordered" evidence="1">
    <location>
        <begin position="242"/>
        <end position="291"/>
    </location>
</feature>
<dbReference type="GeneID" id="103053066"/>
<sequence length="508" mass="54716">MTRLSTVPKGAAWPESLQIPCCCSVLKSCPTLRDSLADQNRNSWAAEDQDLPPPSCPTTDASTTGGEPEDGSGTESPGLNKLSGQPPILNLPAQQTPGNASSQSYLPPGASYTPNILGEEPGLPLSAVREPPESAWKSEDPPQNFYAPLPPPDRNPATGPMERPHLRYLPCLQLPQKQPQERRANRPTSLQDKSSLYNHGTLGLIPSGERNPTPRPGRSAPVLPSPTSQVVLGLKEVEPHISQTSVPAGPARPSSGDASPADPKVYSRKLSPTGLQCNASRGSSGMSPPITRRGFEMDVQAEPEKKHYPSPSCSENEGTLLLAYIDEFHVQQEVLIELVDMQTAEGIVFQQSPSKFFFPDNAAGAGLSRRDGDQSQDLPRLATGTLGIASSTEADVDPLRSKLPPMPTSRGKGEVIGLCRSHKDLKNVTRGQHSDSLTARPATKQPDETSAETRPDYSLFVLGTKVKMSGRVVAPGRNHQEKKQDAATMKTSGDKKSHNRERNRVRRS</sequence>
<dbReference type="RefSeq" id="XP_025024867.1">
    <property type="nucleotide sequence ID" value="XM_025169099.1"/>
</dbReference>
<evidence type="ECO:0000313" key="2">
    <source>
        <dbReference type="Proteomes" id="UP000695026"/>
    </source>
</evidence>
<dbReference type="RefSeq" id="XP_025024868.1">
    <property type="nucleotide sequence ID" value="XM_025169100.1"/>
</dbReference>
<feature type="compositionally biased region" description="Polar residues" evidence="1">
    <location>
        <begin position="186"/>
        <end position="198"/>
    </location>
</feature>
<feature type="compositionally biased region" description="Basic and acidic residues" evidence="1">
    <location>
        <begin position="445"/>
        <end position="455"/>
    </location>
</feature>
<proteinExistence type="predicted"/>
<feature type="compositionally biased region" description="Low complexity" evidence="1">
    <location>
        <begin position="169"/>
        <end position="178"/>
    </location>
</feature>
<evidence type="ECO:0000313" key="3">
    <source>
        <dbReference type="RefSeq" id="XP_025024867.1"/>
    </source>
</evidence>
<organism evidence="2 3">
    <name type="scientific">Python bivittatus</name>
    <name type="common">Burmese python</name>
    <name type="synonym">Python molurus bivittatus</name>
    <dbReference type="NCBI Taxonomy" id="176946"/>
    <lineage>
        <taxon>Eukaryota</taxon>
        <taxon>Metazoa</taxon>
        <taxon>Chordata</taxon>
        <taxon>Craniata</taxon>
        <taxon>Vertebrata</taxon>
        <taxon>Euteleostomi</taxon>
        <taxon>Lepidosauria</taxon>
        <taxon>Squamata</taxon>
        <taxon>Bifurcata</taxon>
        <taxon>Unidentata</taxon>
        <taxon>Episquamata</taxon>
        <taxon>Toxicofera</taxon>
        <taxon>Serpentes</taxon>
        <taxon>Henophidia</taxon>
        <taxon>Pythonidae</taxon>
        <taxon>Python</taxon>
    </lineage>
</organism>
<gene>
    <name evidence="3 4" type="primary">LOC103053066</name>
</gene>
<name>A0A9F5ISG2_PYTBI</name>
<protein>
    <submittedName>
        <fullName evidence="3 4">Uncharacterized protein LOC103053066 isoform X1</fullName>
    </submittedName>
</protein>
<feature type="region of interest" description="Disordered" evidence="1">
    <location>
        <begin position="470"/>
        <end position="508"/>
    </location>
</feature>